<keyword evidence="1" id="KW-0812">Transmembrane</keyword>
<evidence type="ECO:0000313" key="3">
    <source>
        <dbReference type="Proteomes" id="UP000607435"/>
    </source>
</evidence>
<organism evidence="2 3">
    <name type="scientific">Winogradskyella echinorum</name>
    <dbReference type="NCBI Taxonomy" id="538189"/>
    <lineage>
        <taxon>Bacteria</taxon>
        <taxon>Pseudomonadati</taxon>
        <taxon>Bacteroidota</taxon>
        <taxon>Flavobacteriia</taxon>
        <taxon>Flavobacteriales</taxon>
        <taxon>Flavobacteriaceae</taxon>
        <taxon>Winogradskyella</taxon>
    </lineage>
</organism>
<accession>A0ABR6Y442</accession>
<comment type="caution">
    <text evidence="2">The sequence shown here is derived from an EMBL/GenBank/DDBJ whole genome shotgun (WGS) entry which is preliminary data.</text>
</comment>
<keyword evidence="1" id="KW-1133">Transmembrane helix</keyword>
<dbReference type="Proteomes" id="UP000607435">
    <property type="component" value="Unassembled WGS sequence"/>
</dbReference>
<keyword evidence="3" id="KW-1185">Reference proteome</keyword>
<evidence type="ECO:0000313" key="2">
    <source>
        <dbReference type="EMBL" id="MBC3847525.1"/>
    </source>
</evidence>
<name>A0ABR6Y442_9FLAO</name>
<protein>
    <submittedName>
        <fullName evidence="2">Uncharacterized protein</fullName>
    </submittedName>
</protein>
<sequence>MKTNFIRKIILVLLGFLTFPLLKILPVGNGGVIIGIVYTVPFILLIAIIMIIIYSGYYLKENRINKNKAFYLIVLALIVLNLILFPHK</sequence>
<dbReference type="RefSeq" id="WP_186846637.1">
    <property type="nucleotide sequence ID" value="NZ_JACOME010000004.1"/>
</dbReference>
<evidence type="ECO:0000256" key="1">
    <source>
        <dbReference type="SAM" id="Phobius"/>
    </source>
</evidence>
<reference evidence="2 3" key="1">
    <citation type="submission" date="2020-08" db="EMBL/GenBank/DDBJ databases">
        <title>Winogradskyella ouciana sp. nov., isolated from the hadal seawater of the Mariana Trench.</title>
        <authorList>
            <person name="He X."/>
        </authorList>
    </citation>
    <scope>NUCLEOTIDE SEQUENCE [LARGE SCALE GENOMIC DNA]</scope>
    <source>
        <strain evidence="2 3">KCTC 22026</strain>
    </source>
</reference>
<keyword evidence="1" id="KW-0472">Membrane</keyword>
<gene>
    <name evidence="2" type="ORF">H6H04_14100</name>
</gene>
<feature type="transmembrane region" description="Helical" evidence="1">
    <location>
        <begin position="69"/>
        <end position="87"/>
    </location>
</feature>
<feature type="transmembrane region" description="Helical" evidence="1">
    <location>
        <begin position="33"/>
        <end position="57"/>
    </location>
</feature>
<proteinExistence type="predicted"/>
<dbReference type="EMBL" id="JACOME010000004">
    <property type="protein sequence ID" value="MBC3847525.1"/>
    <property type="molecule type" value="Genomic_DNA"/>
</dbReference>